<dbReference type="AlphaFoldDB" id="A0A1U7JJZ9"/>
<evidence type="ECO:0000313" key="3">
    <source>
        <dbReference type="Proteomes" id="UP000185783"/>
    </source>
</evidence>
<keyword evidence="3" id="KW-1185">Reference proteome</keyword>
<dbReference type="EMBL" id="LVVZ01000007">
    <property type="protein sequence ID" value="OKL45063.1"/>
    <property type="molecule type" value="Genomic_DNA"/>
</dbReference>
<reference evidence="2 3" key="1">
    <citation type="submission" date="2016-03" db="EMBL/GenBank/DDBJ databases">
        <title>Genome sequence of Nesiotobacter sp. nov., a moderately halophilic alphaproteobacterium isolated from the Yellow Sea, China.</title>
        <authorList>
            <person name="Zhang G."/>
            <person name="Zhang R."/>
        </authorList>
    </citation>
    <scope>NUCLEOTIDE SEQUENCE [LARGE SCALE GENOMIC DNA]</scope>
    <source>
        <strain evidence="2 3">WB1-6</strain>
    </source>
</reference>
<feature type="transmembrane region" description="Helical" evidence="1">
    <location>
        <begin position="25"/>
        <end position="44"/>
    </location>
</feature>
<proteinExistence type="predicted"/>
<dbReference type="Proteomes" id="UP000185783">
    <property type="component" value="Unassembled WGS sequence"/>
</dbReference>
<keyword evidence="1" id="KW-1133">Transmembrane helix</keyword>
<keyword evidence="1" id="KW-0472">Membrane</keyword>
<accession>A0A1U7JJZ9</accession>
<comment type="caution">
    <text evidence="2">The sequence shown here is derived from an EMBL/GenBank/DDBJ whole genome shotgun (WGS) entry which is preliminary data.</text>
</comment>
<sequence length="100" mass="11690">MRPLPTGLDDPSSWEHCNGKKNVCAIVFLLIYQKMMRVVTYVLLSKRKFFMITAKAEISSYLSDFAETTQSGRNIKRLDSWRSENQKAHVFAIFRSERVR</sequence>
<keyword evidence="1" id="KW-0812">Transmembrane</keyword>
<organism evidence="2 3">
    <name type="scientific">Pseudovibrio exalbescens</name>
    <dbReference type="NCBI Taxonomy" id="197461"/>
    <lineage>
        <taxon>Bacteria</taxon>
        <taxon>Pseudomonadati</taxon>
        <taxon>Pseudomonadota</taxon>
        <taxon>Alphaproteobacteria</taxon>
        <taxon>Hyphomicrobiales</taxon>
        <taxon>Stappiaceae</taxon>
        <taxon>Pseudovibrio</taxon>
    </lineage>
</organism>
<gene>
    <name evidence="2" type="ORF">A3843_04735</name>
</gene>
<protein>
    <submittedName>
        <fullName evidence="2">Uncharacterized protein</fullName>
    </submittedName>
</protein>
<name>A0A1U7JJZ9_9HYPH</name>
<evidence type="ECO:0000256" key="1">
    <source>
        <dbReference type="SAM" id="Phobius"/>
    </source>
</evidence>
<dbReference type="STRING" id="197461.A3843_04735"/>
<evidence type="ECO:0000313" key="2">
    <source>
        <dbReference type="EMBL" id="OKL45063.1"/>
    </source>
</evidence>